<reference evidence="2 3" key="1">
    <citation type="submission" date="2019-02" db="EMBL/GenBank/DDBJ databases">
        <title>Deep-cultivation of Planctomycetes and their phenomic and genomic characterization uncovers novel biology.</title>
        <authorList>
            <person name="Wiegand S."/>
            <person name="Jogler M."/>
            <person name="Boedeker C."/>
            <person name="Pinto D."/>
            <person name="Vollmers J."/>
            <person name="Rivas-Marin E."/>
            <person name="Kohn T."/>
            <person name="Peeters S.H."/>
            <person name="Heuer A."/>
            <person name="Rast P."/>
            <person name="Oberbeckmann S."/>
            <person name="Bunk B."/>
            <person name="Jeske O."/>
            <person name="Meyerdierks A."/>
            <person name="Storesund J.E."/>
            <person name="Kallscheuer N."/>
            <person name="Luecker S."/>
            <person name="Lage O.M."/>
            <person name="Pohl T."/>
            <person name="Merkel B.J."/>
            <person name="Hornburger P."/>
            <person name="Mueller R.-W."/>
            <person name="Bruemmer F."/>
            <person name="Labrenz M."/>
            <person name="Spormann A.M."/>
            <person name="Op den Camp H."/>
            <person name="Overmann J."/>
            <person name="Amann R."/>
            <person name="Jetten M.S.M."/>
            <person name="Mascher T."/>
            <person name="Medema M.H."/>
            <person name="Devos D.P."/>
            <person name="Kaster A.-K."/>
            <person name="Ovreas L."/>
            <person name="Rohde M."/>
            <person name="Galperin M.Y."/>
            <person name="Jogler C."/>
        </authorList>
    </citation>
    <scope>NUCLEOTIDE SEQUENCE [LARGE SCALE GENOMIC DNA]</scope>
    <source>
        <strain evidence="2 3">Pan44</strain>
    </source>
</reference>
<dbReference type="EMBL" id="CP036271">
    <property type="protein sequence ID" value="QDT55088.1"/>
    <property type="molecule type" value="Genomic_DNA"/>
</dbReference>
<name>A0A517SG34_9PLAN</name>
<dbReference type="KEGG" id="ccos:Pan44_31290"/>
<dbReference type="InParanoid" id="A0A517SG34"/>
<feature type="transmembrane region" description="Helical" evidence="1">
    <location>
        <begin position="12"/>
        <end position="32"/>
    </location>
</feature>
<proteinExistence type="predicted"/>
<keyword evidence="1" id="KW-0812">Transmembrane</keyword>
<dbReference type="Proteomes" id="UP000315700">
    <property type="component" value="Chromosome"/>
</dbReference>
<dbReference type="RefSeq" id="WP_145030880.1">
    <property type="nucleotide sequence ID" value="NZ_CP036271.1"/>
</dbReference>
<accession>A0A517SG34</accession>
<keyword evidence="1" id="KW-0472">Membrane</keyword>
<organism evidence="2 3">
    <name type="scientific">Caulifigura coniformis</name>
    <dbReference type="NCBI Taxonomy" id="2527983"/>
    <lineage>
        <taxon>Bacteria</taxon>
        <taxon>Pseudomonadati</taxon>
        <taxon>Planctomycetota</taxon>
        <taxon>Planctomycetia</taxon>
        <taxon>Planctomycetales</taxon>
        <taxon>Planctomycetaceae</taxon>
        <taxon>Caulifigura</taxon>
    </lineage>
</organism>
<keyword evidence="3" id="KW-1185">Reference proteome</keyword>
<gene>
    <name evidence="2" type="ORF">Pan44_31290</name>
</gene>
<sequence length="73" mass="8380">MSETAQTIHPRWLDPVAIILTALSVIYFGVIFTLRAYEYPITSGWFLLPAFAFSSMWIAVGIAVRRRMKSEDR</sequence>
<protein>
    <submittedName>
        <fullName evidence="2">Uncharacterized protein</fullName>
    </submittedName>
</protein>
<keyword evidence="1" id="KW-1133">Transmembrane helix</keyword>
<dbReference type="AlphaFoldDB" id="A0A517SG34"/>
<feature type="transmembrane region" description="Helical" evidence="1">
    <location>
        <begin position="44"/>
        <end position="64"/>
    </location>
</feature>
<evidence type="ECO:0000313" key="3">
    <source>
        <dbReference type="Proteomes" id="UP000315700"/>
    </source>
</evidence>
<evidence type="ECO:0000256" key="1">
    <source>
        <dbReference type="SAM" id="Phobius"/>
    </source>
</evidence>
<evidence type="ECO:0000313" key="2">
    <source>
        <dbReference type="EMBL" id="QDT55088.1"/>
    </source>
</evidence>